<keyword evidence="2" id="KW-1185">Reference proteome</keyword>
<evidence type="ECO:0000313" key="2">
    <source>
        <dbReference type="Proteomes" id="UP000076502"/>
    </source>
</evidence>
<evidence type="ECO:0000313" key="1">
    <source>
        <dbReference type="EMBL" id="KZC12068.1"/>
    </source>
</evidence>
<sequence length="98" mass="11548">MLPLQMYFHAHKFALPPVQFSSCPIYSDYILRAGAHRSERVNQEQLEEHWNYLKLIRVLGLGIETESHQLKAVKWAQSMGNSKRRTQIRPKNMILADW</sequence>
<gene>
    <name evidence="1" type="ORF">WN55_03149</name>
</gene>
<reference evidence="1 2" key="1">
    <citation type="submission" date="2015-07" db="EMBL/GenBank/DDBJ databases">
        <title>The genome of Dufourea novaeangliae.</title>
        <authorList>
            <person name="Pan H."/>
            <person name="Kapheim K."/>
        </authorList>
    </citation>
    <scope>NUCLEOTIDE SEQUENCE [LARGE SCALE GENOMIC DNA]</scope>
    <source>
        <strain evidence="1">0120121106</strain>
        <tissue evidence="1">Whole body</tissue>
    </source>
</reference>
<dbReference type="Proteomes" id="UP000076502">
    <property type="component" value="Unassembled WGS sequence"/>
</dbReference>
<proteinExistence type="predicted"/>
<organism evidence="1 2">
    <name type="scientific">Dufourea novaeangliae</name>
    <name type="common">Sweat bee</name>
    <dbReference type="NCBI Taxonomy" id="178035"/>
    <lineage>
        <taxon>Eukaryota</taxon>
        <taxon>Metazoa</taxon>
        <taxon>Ecdysozoa</taxon>
        <taxon>Arthropoda</taxon>
        <taxon>Hexapoda</taxon>
        <taxon>Insecta</taxon>
        <taxon>Pterygota</taxon>
        <taxon>Neoptera</taxon>
        <taxon>Endopterygota</taxon>
        <taxon>Hymenoptera</taxon>
        <taxon>Apocrita</taxon>
        <taxon>Aculeata</taxon>
        <taxon>Apoidea</taxon>
        <taxon>Anthophila</taxon>
        <taxon>Halictidae</taxon>
        <taxon>Rophitinae</taxon>
        <taxon>Dufourea</taxon>
    </lineage>
</organism>
<dbReference type="EMBL" id="KQ434938">
    <property type="protein sequence ID" value="KZC12068.1"/>
    <property type="molecule type" value="Genomic_DNA"/>
</dbReference>
<dbReference type="AlphaFoldDB" id="A0A154PLB0"/>
<accession>A0A154PLB0</accession>
<name>A0A154PLB0_DUFNO</name>
<protein>
    <submittedName>
        <fullName evidence="1">Uncharacterized protein</fullName>
    </submittedName>
</protein>